<feature type="compositionally biased region" description="Basic residues" evidence="1">
    <location>
        <begin position="39"/>
        <end position="52"/>
    </location>
</feature>
<reference evidence="2" key="1">
    <citation type="submission" date="2014-09" db="EMBL/GenBank/DDBJ databases">
        <authorList>
            <person name="Magalhaes I.L.F."/>
            <person name="Oliveira U."/>
            <person name="Santos F.R."/>
            <person name="Vidigal T.H.D.A."/>
            <person name="Brescovit A.D."/>
            <person name="Santos A.J."/>
        </authorList>
    </citation>
    <scope>NUCLEOTIDE SEQUENCE</scope>
    <source>
        <tissue evidence="2">Shoot tissue taken approximately 20 cm above the soil surface</tissue>
    </source>
</reference>
<reference evidence="2" key="2">
    <citation type="journal article" date="2015" name="Data Brief">
        <title>Shoot transcriptome of the giant reed, Arundo donax.</title>
        <authorList>
            <person name="Barrero R.A."/>
            <person name="Guerrero F.D."/>
            <person name="Moolhuijzen P."/>
            <person name="Goolsby J.A."/>
            <person name="Tidwell J."/>
            <person name="Bellgard S.E."/>
            <person name="Bellgard M.I."/>
        </authorList>
    </citation>
    <scope>NUCLEOTIDE SEQUENCE</scope>
    <source>
        <tissue evidence="2">Shoot tissue taken approximately 20 cm above the soil surface</tissue>
    </source>
</reference>
<proteinExistence type="predicted"/>
<organism evidence="2">
    <name type="scientific">Arundo donax</name>
    <name type="common">Giant reed</name>
    <name type="synonym">Donax arundinaceus</name>
    <dbReference type="NCBI Taxonomy" id="35708"/>
    <lineage>
        <taxon>Eukaryota</taxon>
        <taxon>Viridiplantae</taxon>
        <taxon>Streptophyta</taxon>
        <taxon>Embryophyta</taxon>
        <taxon>Tracheophyta</taxon>
        <taxon>Spermatophyta</taxon>
        <taxon>Magnoliopsida</taxon>
        <taxon>Liliopsida</taxon>
        <taxon>Poales</taxon>
        <taxon>Poaceae</taxon>
        <taxon>PACMAD clade</taxon>
        <taxon>Arundinoideae</taxon>
        <taxon>Arundineae</taxon>
        <taxon>Arundo</taxon>
    </lineage>
</organism>
<sequence length="69" mass="7011">MRMGIARAAAPLHLACSARPTGAAAPPPASLGIGVGAARPRKGARWRGRPRRPPNSVSDPATTTTTRGS</sequence>
<protein>
    <submittedName>
        <fullName evidence="2">Uncharacterized protein</fullName>
    </submittedName>
</protein>
<evidence type="ECO:0000256" key="1">
    <source>
        <dbReference type="SAM" id="MobiDB-lite"/>
    </source>
</evidence>
<dbReference type="AlphaFoldDB" id="A0A0A8Z6P3"/>
<evidence type="ECO:0000313" key="2">
    <source>
        <dbReference type="EMBL" id="JAD35054.1"/>
    </source>
</evidence>
<feature type="compositionally biased region" description="Polar residues" evidence="1">
    <location>
        <begin position="55"/>
        <end position="69"/>
    </location>
</feature>
<name>A0A0A8Z6P3_ARUDO</name>
<dbReference type="EMBL" id="GBRH01262841">
    <property type="protein sequence ID" value="JAD35054.1"/>
    <property type="molecule type" value="Transcribed_RNA"/>
</dbReference>
<accession>A0A0A8Z6P3</accession>
<feature type="region of interest" description="Disordered" evidence="1">
    <location>
        <begin position="18"/>
        <end position="69"/>
    </location>
</feature>